<dbReference type="AlphaFoldDB" id="A0ABD3EPV7"/>
<comment type="caution">
    <text evidence="1">The sequence shown here is derived from an EMBL/GenBank/DDBJ whole genome shotgun (WGS) entry which is preliminary data.</text>
</comment>
<evidence type="ECO:0000313" key="1">
    <source>
        <dbReference type="EMBL" id="KAL3656462.1"/>
    </source>
</evidence>
<gene>
    <name evidence="1" type="ORF">V7S43_018687</name>
</gene>
<name>A0ABD3EPV7_9STRA</name>
<proteinExistence type="predicted"/>
<evidence type="ECO:0000313" key="2">
    <source>
        <dbReference type="Proteomes" id="UP001632037"/>
    </source>
</evidence>
<organism evidence="1 2">
    <name type="scientific">Phytophthora oleae</name>
    <dbReference type="NCBI Taxonomy" id="2107226"/>
    <lineage>
        <taxon>Eukaryota</taxon>
        <taxon>Sar</taxon>
        <taxon>Stramenopiles</taxon>
        <taxon>Oomycota</taxon>
        <taxon>Peronosporomycetes</taxon>
        <taxon>Peronosporales</taxon>
        <taxon>Peronosporaceae</taxon>
        <taxon>Phytophthora</taxon>
    </lineage>
</organism>
<dbReference type="Proteomes" id="UP001632037">
    <property type="component" value="Unassembled WGS sequence"/>
</dbReference>
<keyword evidence="2" id="KW-1185">Reference proteome</keyword>
<sequence>MKRYNDITIEVVAETEENAWAEMRHFVVSMEKILLKSYPGLFKVNRYVVRVIDGLHEKDHEVNCLLDNDDDESRIREKAPWLPPDFDWFRHRVWTNPGKLGTLNLIHRLEVLKRLLITSEKRRFPATWTISYPKKGSPIELRVHSDITGKSFHKPLLIPVADNFLTRHSEVVKIGITLLSVASSAIPVPVIGAAVAQALSGML</sequence>
<dbReference type="EMBL" id="JBIMZQ010000081">
    <property type="protein sequence ID" value="KAL3656462.1"/>
    <property type="molecule type" value="Genomic_DNA"/>
</dbReference>
<protein>
    <recommendedName>
        <fullName evidence="3">START domain-containing protein</fullName>
    </recommendedName>
</protein>
<reference evidence="1 2" key="1">
    <citation type="submission" date="2024-09" db="EMBL/GenBank/DDBJ databases">
        <title>Genome sequencing and assembly of Phytophthora oleae, isolate VK10A, causative agent of rot of olive drupes.</title>
        <authorList>
            <person name="Conti Taguali S."/>
            <person name="Riolo M."/>
            <person name="La Spada F."/>
            <person name="Cacciola S.O."/>
            <person name="Dionisio G."/>
        </authorList>
    </citation>
    <scope>NUCLEOTIDE SEQUENCE [LARGE SCALE GENOMIC DNA]</scope>
    <source>
        <strain evidence="1 2">VK10A</strain>
    </source>
</reference>
<accession>A0ABD3EPV7</accession>
<evidence type="ECO:0008006" key="3">
    <source>
        <dbReference type="Google" id="ProtNLM"/>
    </source>
</evidence>